<dbReference type="EMBL" id="PVUB01000008">
    <property type="protein sequence ID" value="PRZ21587.1"/>
    <property type="molecule type" value="Genomic_DNA"/>
</dbReference>
<evidence type="ECO:0000313" key="3">
    <source>
        <dbReference type="EMBL" id="PRZ21587.1"/>
    </source>
</evidence>
<dbReference type="PROSITE" id="PS51257">
    <property type="entry name" value="PROKAR_LIPOPROTEIN"/>
    <property type="match status" value="1"/>
</dbReference>
<dbReference type="InterPro" id="IPR011042">
    <property type="entry name" value="6-blade_b-propeller_TolB-like"/>
</dbReference>
<keyword evidence="4" id="KW-0031">Aminopeptidase</keyword>
<reference evidence="4" key="2">
    <citation type="submission" date="2016-11" db="EMBL/GenBank/DDBJ databases">
        <authorList>
            <person name="Jaros S."/>
            <person name="Januszkiewicz K."/>
            <person name="Wedrychowicz H."/>
        </authorList>
    </citation>
    <scope>NUCLEOTIDE SEQUENCE [LARGE SCALE GENOMIC DNA]</scope>
    <source>
        <strain evidence="4">DSM 19729</strain>
    </source>
</reference>
<dbReference type="PANTHER" id="PTHR42776:SF27">
    <property type="entry name" value="DIPEPTIDYL PEPTIDASE FAMILY MEMBER 6"/>
    <property type="match status" value="1"/>
</dbReference>
<keyword evidence="1" id="KW-0378">Hydrolase</keyword>
<dbReference type="EMBL" id="FQWO01000009">
    <property type="protein sequence ID" value="SHH20615.1"/>
    <property type="molecule type" value="Genomic_DNA"/>
</dbReference>
<dbReference type="InterPro" id="IPR001375">
    <property type="entry name" value="Peptidase_S9_cat"/>
</dbReference>
<dbReference type="GO" id="GO:0004252">
    <property type="term" value="F:serine-type endopeptidase activity"/>
    <property type="evidence" value="ECO:0007669"/>
    <property type="project" value="TreeGrafter"/>
</dbReference>
<proteinExistence type="predicted"/>
<dbReference type="GO" id="GO:0004177">
    <property type="term" value="F:aminopeptidase activity"/>
    <property type="evidence" value="ECO:0007669"/>
    <property type="project" value="UniProtKB-KW"/>
</dbReference>
<dbReference type="RefSeq" id="WP_084089572.1">
    <property type="nucleotide sequence ID" value="NZ_FQWO01000009.1"/>
</dbReference>
<protein>
    <submittedName>
        <fullName evidence="4">Dipeptidyl aminopeptidase/acylaminoacyl peptidase</fullName>
    </submittedName>
</protein>
<name>A0A1M5R2D0_9FLAO</name>
<dbReference type="OrthoDB" id="9812921at2"/>
<dbReference type="SUPFAM" id="SSF82171">
    <property type="entry name" value="DPP6 N-terminal domain-like"/>
    <property type="match status" value="1"/>
</dbReference>
<dbReference type="Gene3D" id="2.120.10.30">
    <property type="entry name" value="TolB, C-terminal domain"/>
    <property type="match status" value="1"/>
</dbReference>
<evidence type="ECO:0000313" key="5">
    <source>
        <dbReference type="Proteomes" id="UP000184384"/>
    </source>
</evidence>
<evidence type="ECO:0000256" key="1">
    <source>
        <dbReference type="ARBA" id="ARBA00022801"/>
    </source>
</evidence>
<dbReference type="STRING" id="280093.SAMN05443373_10925"/>
<dbReference type="GO" id="GO:0006508">
    <property type="term" value="P:proteolysis"/>
    <property type="evidence" value="ECO:0007669"/>
    <property type="project" value="InterPro"/>
</dbReference>
<keyword evidence="6" id="KW-1185">Reference proteome</keyword>
<gene>
    <name evidence="3" type="ORF">BC624_10825</name>
    <name evidence="4" type="ORF">SAMN05443373_10925</name>
</gene>
<reference evidence="5" key="1">
    <citation type="submission" date="2016-11" db="EMBL/GenBank/DDBJ databases">
        <authorList>
            <person name="Varghese N."/>
            <person name="Submissions S."/>
        </authorList>
    </citation>
    <scope>NUCLEOTIDE SEQUENCE [LARGE SCALE GENOMIC DNA]</scope>
    <source>
        <strain evidence="5">DSM 19729</strain>
    </source>
</reference>
<reference evidence="3 6" key="3">
    <citation type="submission" date="2018-03" db="EMBL/GenBank/DDBJ databases">
        <title>Genomic Encyclopedia of Archaeal and Bacterial Type Strains, Phase II (KMG-II): from individual species to whole genera.</title>
        <authorList>
            <person name="Goeker M."/>
        </authorList>
    </citation>
    <scope>NUCLEOTIDE SEQUENCE [LARGE SCALE GENOMIC DNA]</scope>
    <source>
        <strain evidence="3 6">DSM 17797</strain>
    </source>
</reference>
<dbReference type="Proteomes" id="UP000184384">
    <property type="component" value="Unassembled WGS sequence"/>
</dbReference>
<accession>A0A1M5R2D0</accession>
<dbReference type="InterPro" id="IPR029058">
    <property type="entry name" value="AB_hydrolase_fold"/>
</dbReference>
<dbReference type="AlphaFoldDB" id="A0A1M5R2D0"/>
<organism evidence="4 5">
    <name type="scientific">Flavobacterium granuli</name>
    <dbReference type="NCBI Taxonomy" id="280093"/>
    <lineage>
        <taxon>Bacteria</taxon>
        <taxon>Pseudomonadati</taxon>
        <taxon>Bacteroidota</taxon>
        <taxon>Flavobacteriia</taxon>
        <taxon>Flavobacteriales</taxon>
        <taxon>Flavobacteriaceae</taxon>
        <taxon>Flavobacterium</taxon>
    </lineage>
</organism>
<evidence type="ECO:0000313" key="6">
    <source>
        <dbReference type="Proteomes" id="UP000237771"/>
    </source>
</evidence>
<evidence type="ECO:0000313" key="4">
    <source>
        <dbReference type="EMBL" id="SHH20615.1"/>
    </source>
</evidence>
<dbReference type="PANTHER" id="PTHR42776">
    <property type="entry name" value="SERINE PEPTIDASE S9 FAMILY MEMBER"/>
    <property type="match status" value="1"/>
</dbReference>
<sequence>MAIKMKRYQYYLLYSIVILSCLHSLYAQMKQKRELSPNDYGRWHQLFTKGISQQGNWITYTHHYNSKADTLFVKNTASLKAHAFAKGFKPNFVLESKLIYQQPGNTLSIFDLTKENSVLLEQVSEYAIARNNQHLVLKRLLNETAALLITDTNGKPEQEITNLLAWKMDPTQSKVACVTQEADHFTVILIALDKKLKRTILFKNATTLGQLEWNATGTTLAFLSPSTETIEKNARGAVYAYDTQTQKLATLYLSEHPTLVPMHAIGASYPTELIISEDGERVFFGMEEKTERAMPEPASVQVWNTSDKSIYPGKIDMNDWRKRPIISVWWPAHGKTIPITDQNLPFIQLDAKMKYAITSDPLEYEPQFKYHGDRDYYITNLETAEKKVLLEAASGEPSDLVSSPDGKYLLYYKNDAWWSYDFASEKHSLLTKGINFVETEINDTNAINALNSRIAAFTMDDKEVLIYDSYDIWKVRTDGTSTERITKGRETQTRFSLVAQSQFRDRTYVYDGLQAAQVDLKQPLYFKTIEEPTQKNGIFIYHKNQATKPLVIKDKLINDISLTKDRKKIMYKEQDFDEPPQVVLFDPMAKMENVVHQSNPQHNEYYYGKSELFSFDVLGKVVDGVLLYPANYNPTEKYPMIVHVYQKQTMDLHQYQNPTLFDSQGFSVANFTTQGYFVCLPNMLYEIGNTGEVATKCINAAVQSIVEKGIIDKDRIGLIGHSYGGYETNFIVTQKNPFKTAVSGASYSDLAADFLHVAWDFKTADYRRYEYGQMRMGKTLFEDPARYHRNSPILLAQGVSIPLLLWTGAEDRHVDVDHSYKFHMALRRLQKDNVMLVYPNERHVIQNPKNQVDLSTRISQWFDYHLKDGEYKPWMALNFMAEQ</sequence>
<feature type="domain" description="Peptidase S9 prolyl oligopeptidase catalytic" evidence="2">
    <location>
        <begin position="691"/>
        <end position="868"/>
    </location>
</feature>
<dbReference type="Proteomes" id="UP000237771">
    <property type="component" value="Unassembled WGS sequence"/>
</dbReference>
<evidence type="ECO:0000259" key="2">
    <source>
        <dbReference type="Pfam" id="PF00326"/>
    </source>
</evidence>
<dbReference type="SUPFAM" id="SSF53474">
    <property type="entry name" value="alpha/beta-Hydrolases"/>
    <property type="match status" value="1"/>
</dbReference>
<keyword evidence="4" id="KW-0645">Protease</keyword>
<dbReference type="Pfam" id="PF00326">
    <property type="entry name" value="Peptidase_S9"/>
    <property type="match status" value="1"/>
</dbReference>
<dbReference type="Gene3D" id="3.40.50.1820">
    <property type="entry name" value="alpha/beta hydrolase"/>
    <property type="match status" value="1"/>
</dbReference>